<dbReference type="KEGG" id="pda:103708983"/>
<dbReference type="PANTHER" id="PTHR33924">
    <property type="entry name" value="CATION-TRANSPORTING ATPASE"/>
    <property type="match status" value="1"/>
</dbReference>
<dbReference type="Proteomes" id="UP000228380">
    <property type="component" value="Chromosome 11"/>
</dbReference>
<feature type="compositionally biased region" description="Basic and acidic residues" evidence="1">
    <location>
        <begin position="51"/>
        <end position="64"/>
    </location>
</feature>
<evidence type="ECO:0000313" key="2">
    <source>
        <dbReference type="Proteomes" id="UP000228380"/>
    </source>
</evidence>
<accession>A0A8B7C5Z0</accession>
<dbReference type="PANTHER" id="PTHR33924:SF5">
    <property type="entry name" value="CATION-TRANSPORTING ATPASE"/>
    <property type="match status" value="1"/>
</dbReference>
<dbReference type="RefSeq" id="XP_008792339.2">
    <property type="nucleotide sequence ID" value="XM_008794117.4"/>
</dbReference>
<feature type="region of interest" description="Disordered" evidence="1">
    <location>
        <begin position="289"/>
        <end position="313"/>
    </location>
</feature>
<feature type="compositionally biased region" description="Polar residues" evidence="1">
    <location>
        <begin position="289"/>
        <end position="304"/>
    </location>
</feature>
<name>A0A8B7C5Z0_PHODC</name>
<gene>
    <name evidence="3" type="primary">LOC103708983</name>
</gene>
<dbReference type="GeneID" id="103708983"/>
<reference evidence="3" key="2">
    <citation type="submission" date="2025-08" db="UniProtKB">
        <authorList>
            <consortium name="RefSeq"/>
        </authorList>
    </citation>
    <scope>IDENTIFICATION</scope>
    <source>
        <tissue evidence="3">Young leaves</tissue>
    </source>
</reference>
<protein>
    <submittedName>
        <fullName evidence="3">Uncharacterized protein LOC103708983</fullName>
    </submittedName>
</protein>
<evidence type="ECO:0000256" key="1">
    <source>
        <dbReference type="SAM" id="MobiDB-lite"/>
    </source>
</evidence>
<dbReference type="AlphaFoldDB" id="A0A8B7C5Z0"/>
<dbReference type="OrthoDB" id="1930341at2759"/>
<organism evidence="2 3">
    <name type="scientific">Phoenix dactylifera</name>
    <name type="common">Date palm</name>
    <dbReference type="NCBI Taxonomy" id="42345"/>
    <lineage>
        <taxon>Eukaryota</taxon>
        <taxon>Viridiplantae</taxon>
        <taxon>Streptophyta</taxon>
        <taxon>Embryophyta</taxon>
        <taxon>Tracheophyta</taxon>
        <taxon>Spermatophyta</taxon>
        <taxon>Magnoliopsida</taxon>
        <taxon>Liliopsida</taxon>
        <taxon>Arecaceae</taxon>
        <taxon>Coryphoideae</taxon>
        <taxon>Phoeniceae</taxon>
        <taxon>Phoenix</taxon>
    </lineage>
</organism>
<feature type="region of interest" description="Disordered" evidence="1">
    <location>
        <begin position="45"/>
        <end position="64"/>
    </location>
</feature>
<sequence length="572" mass="63537">MRRSLFRPPPTRSLPRLSFSPILISRSLPRLLLRRIASDEGIGTCNMKSSNMKETEGLRNQSKEEEVSQITEANASMLSDKLVPGTAGKGSLGQDAAYLSLGQVGTTNSSANVGCITVSECTKETSGSCFPAKVDEEREHNKLNSVGIGVDLNAIEVSSMVEQNPFYPYKKLGQVKSVDASESGSTTGPVEESEPLRIWKEMKQNGFLSSSHGGIPMPKQRACQPRKRKDEFRRKAEFARREQANRFTKIAAPSGLLSGLNPGIINHVRNSKQVHSIIEAIVRSEKLDGQTQNRFTDQMGSESNDTNDRRKPYNYAHGSATNQLNLSLNKLSVPSSLDRGVDMHMAEDKFRCEISTTQFSTKDDNDALTLKLSSAITETSENASGASTDYHSANQDNITSLSLKAATVSSQWLDLLQQDIKGRLAALRRSRRRVRNVIQTELPYLLSTEFSFSQENDPSFVHSSEAQCLKKPSQEMHVARWRSLFSQMDKALYEEGKHLENWLKQVQEMQLHCQKGLNYVCVEGLSKFGSSEDSSKLKKSEAHEQEYAVRAAAASIYSTCNLIMTTENVPCF</sequence>
<reference evidence="2" key="1">
    <citation type="journal article" date="2019" name="Nat. Commun.">
        <title>Genome-wide association mapping of date palm fruit traits.</title>
        <authorList>
            <person name="Hazzouri K.M."/>
            <person name="Gros-Balthazard M."/>
            <person name="Flowers J.M."/>
            <person name="Copetti D."/>
            <person name="Lemansour A."/>
            <person name="Lebrun M."/>
            <person name="Masmoudi K."/>
            <person name="Ferrand S."/>
            <person name="Dhar M.I."/>
            <person name="Fresquez Z.A."/>
            <person name="Rosas U."/>
            <person name="Zhang J."/>
            <person name="Talag J."/>
            <person name="Lee S."/>
            <person name="Kudrna D."/>
            <person name="Powell R.F."/>
            <person name="Leitch I.J."/>
            <person name="Krueger R.R."/>
            <person name="Wing R.A."/>
            <person name="Amiri K.M.A."/>
            <person name="Purugganan M.D."/>
        </authorList>
    </citation>
    <scope>NUCLEOTIDE SEQUENCE [LARGE SCALE GENOMIC DNA]</scope>
    <source>
        <strain evidence="2">cv. Khalas</strain>
    </source>
</reference>
<proteinExistence type="predicted"/>
<keyword evidence="2" id="KW-1185">Reference proteome</keyword>
<evidence type="ECO:0000313" key="3">
    <source>
        <dbReference type="RefSeq" id="XP_008792339.2"/>
    </source>
</evidence>
<feature type="region of interest" description="Disordered" evidence="1">
    <location>
        <begin position="208"/>
        <end position="229"/>
    </location>
</feature>